<proteinExistence type="predicted"/>
<comment type="caution">
    <text evidence="1">The sequence shown here is derived from an EMBL/GenBank/DDBJ whole genome shotgun (WGS) entry which is preliminary data.</text>
</comment>
<reference evidence="1" key="1">
    <citation type="submission" date="2022-08" db="EMBL/GenBank/DDBJ databases">
        <title>Genome Sequence of Fusarium decemcellulare.</title>
        <authorList>
            <person name="Buettner E."/>
        </authorList>
    </citation>
    <scope>NUCLEOTIDE SEQUENCE</scope>
    <source>
        <strain evidence="1">Babe19</strain>
    </source>
</reference>
<gene>
    <name evidence="1" type="ORF">NM208_g15800</name>
</gene>
<evidence type="ECO:0000313" key="2">
    <source>
        <dbReference type="Proteomes" id="UP001148629"/>
    </source>
</evidence>
<dbReference type="EMBL" id="JANRMS010004469">
    <property type="protein sequence ID" value="KAJ3508583.1"/>
    <property type="molecule type" value="Genomic_DNA"/>
</dbReference>
<accession>A0ACC1RC00</accession>
<keyword evidence="2" id="KW-1185">Reference proteome</keyword>
<protein>
    <submittedName>
        <fullName evidence="1">Uncharacterized protein</fullName>
    </submittedName>
</protein>
<dbReference type="Proteomes" id="UP001148629">
    <property type="component" value="Unassembled WGS sequence"/>
</dbReference>
<organism evidence="1 2">
    <name type="scientific">Fusarium decemcellulare</name>
    <dbReference type="NCBI Taxonomy" id="57161"/>
    <lineage>
        <taxon>Eukaryota</taxon>
        <taxon>Fungi</taxon>
        <taxon>Dikarya</taxon>
        <taxon>Ascomycota</taxon>
        <taxon>Pezizomycotina</taxon>
        <taxon>Sordariomycetes</taxon>
        <taxon>Hypocreomycetidae</taxon>
        <taxon>Hypocreales</taxon>
        <taxon>Nectriaceae</taxon>
        <taxon>Fusarium</taxon>
        <taxon>Fusarium decemcellulare species complex</taxon>
    </lineage>
</organism>
<name>A0ACC1RC00_9HYPO</name>
<evidence type="ECO:0000313" key="1">
    <source>
        <dbReference type="EMBL" id="KAJ3508583.1"/>
    </source>
</evidence>
<sequence>MKFTLAVNSVLLGLASTATAQGSTSKTSTRKTTYDYIIAGAGASGLVVAERLADAGHSVLLVERGGPSCRDGQPGRLDEWCRDIGASAGCLLGGSTMLNALMYVKPRAADFEAWPRGWRWDDGVSDADG</sequence>